<keyword evidence="5 6" id="KW-0472">Membrane</keyword>
<proteinExistence type="predicted"/>
<dbReference type="GO" id="GO:0015171">
    <property type="term" value="F:amino acid transmembrane transporter activity"/>
    <property type="evidence" value="ECO:0007669"/>
    <property type="project" value="TreeGrafter"/>
</dbReference>
<keyword evidence="8" id="KW-1185">Reference proteome</keyword>
<dbReference type="AlphaFoldDB" id="A0A2C9CU55"/>
<dbReference type="EMBL" id="OCTN01000005">
    <property type="protein sequence ID" value="SOH94768.1"/>
    <property type="molecule type" value="Genomic_DNA"/>
</dbReference>
<sequence>MIPASLAFFIFTGLFSPGPNVILLTASGARFGFRATVPHILGVAIGVGVTAGLTGLGLGAVIVAVPALTMVLKLAAMAWILYLAWSLFKSTRAPRAQAQETPFTFLQAVLFQWVNPKVWAVAVAASSFVADQGAVSAGLALAVAFSGINLGVCLFWTSAGHLLGRLLSDEVLWRKFMTVMAAAMALSALLVLR</sequence>
<evidence type="ECO:0000313" key="7">
    <source>
        <dbReference type="EMBL" id="SOH94768.1"/>
    </source>
</evidence>
<dbReference type="InterPro" id="IPR001123">
    <property type="entry name" value="LeuE-type"/>
</dbReference>
<keyword evidence="4 6" id="KW-1133">Transmembrane helix</keyword>
<dbReference type="PANTHER" id="PTHR30086">
    <property type="entry name" value="ARGININE EXPORTER PROTEIN ARGO"/>
    <property type="match status" value="1"/>
</dbReference>
<accession>A0A2C9CU55</accession>
<evidence type="ECO:0000256" key="6">
    <source>
        <dbReference type="SAM" id="Phobius"/>
    </source>
</evidence>
<dbReference type="GO" id="GO:0033228">
    <property type="term" value="P:cysteine export across plasma membrane"/>
    <property type="evidence" value="ECO:0007669"/>
    <property type="project" value="TreeGrafter"/>
</dbReference>
<dbReference type="RefSeq" id="WP_097930657.1">
    <property type="nucleotide sequence ID" value="NZ_OCTN01000005.1"/>
</dbReference>
<reference evidence="8" key="1">
    <citation type="submission" date="2017-09" db="EMBL/GenBank/DDBJ databases">
        <authorList>
            <person name="Varghese N."/>
            <person name="Submissions S."/>
        </authorList>
    </citation>
    <scope>NUCLEOTIDE SEQUENCE [LARGE SCALE GENOMIC DNA]</scope>
    <source>
        <strain evidence="8">C7</strain>
    </source>
</reference>
<comment type="subcellular location">
    <subcellularLocation>
        <location evidence="1">Cell membrane</location>
        <topology evidence="1">Multi-pass membrane protein</topology>
    </subcellularLocation>
</comment>
<dbReference type="OrthoDB" id="9812084at2"/>
<dbReference type="GO" id="GO:0005886">
    <property type="term" value="C:plasma membrane"/>
    <property type="evidence" value="ECO:0007669"/>
    <property type="project" value="UniProtKB-SubCell"/>
</dbReference>
<feature type="transmembrane region" description="Helical" evidence="6">
    <location>
        <begin position="137"/>
        <end position="159"/>
    </location>
</feature>
<feature type="transmembrane region" description="Helical" evidence="6">
    <location>
        <begin position="70"/>
        <end position="88"/>
    </location>
</feature>
<protein>
    <submittedName>
        <fullName evidence="7">Threonine/homoserine/homoserine lactone efflux protein</fullName>
    </submittedName>
</protein>
<dbReference type="Proteomes" id="UP000220034">
    <property type="component" value="Unassembled WGS sequence"/>
</dbReference>
<evidence type="ECO:0000256" key="2">
    <source>
        <dbReference type="ARBA" id="ARBA00022475"/>
    </source>
</evidence>
<evidence type="ECO:0000256" key="4">
    <source>
        <dbReference type="ARBA" id="ARBA00022989"/>
    </source>
</evidence>
<feature type="transmembrane region" description="Helical" evidence="6">
    <location>
        <begin position="40"/>
        <end position="63"/>
    </location>
</feature>
<gene>
    <name evidence="7" type="ORF">SAMN06273572_105192</name>
</gene>
<evidence type="ECO:0000256" key="5">
    <source>
        <dbReference type="ARBA" id="ARBA00023136"/>
    </source>
</evidence>
<evidence type="ECO:0000256" key="3">
    <source>
        <dbReference type="ARBA" id="ARBA00022692"/>
    </source>
</evidence>
<organism evidence="7 8">
    <name type="scientific">Pontivivens marinum</name>
    <dbReference type="NCBI Taxonomy" id="1690039"/>
    <lineage>
        <taxon>Bacteria</taxon>
        <taxon>Pseudomonadati</taxon>
        <taxon>Pseudomonadota</taxon>
        <taxon>Alphaproteobacteria</taxon>
        <taxon>Rhodobacterales</taxon>
        <taxon>Paracoccaceae</taxon>
        <taxon>Pontivivens</taxon>
    </lineage>
</organism>
<dbReference type="Pfam" id="PF01810">
    <property type="entry name" value="LysE"/>
    <property type="match status" value="1"/>
</dbReference>
<dbReference type="PANTHER" id="PTHR30086:SF20">
    <property type="entry name" value="ARGININE EXPORTER PROTEIN ARGO-RELATED"/>
    <property type="match status" value="1"/>
</dbReference>
<name>A0A2C9CU55_9RHOB</name>
<evidence type="ECO:0000313" key="8">
    <source>
        <dbReference type="Proteomes" id="UP000220034"/>
    </source>
</evidence>
<keyword evidence="3 6" id="KW-0812">Transmembrane</keyword>
<evidence type="ECO:0000256" key="1">
    <source>
        <dbReference type="ARBA" id="ARBA00004651"/>
    </source>
</evidence>
<feature type="transmembrane region" description="Helical" evidence="6">
    <location>
        <begin position="171"/>
        <end position="192"/>
    </location>
</feature>
<keyword evidence="2" id="KW-1003">Cell membrane</keyword>